<evidence type="ECO:0000313" key="5">
    <source>
        <dbReference type="EMBL" id="KAA5488337.1"/>
    </source>
</evidence>
<dbReference type="EMBL" id="CZAI01000002">
    <property type="protein sequence ID" value="CUO82361.1"/>
    <property type="molecule type" value="Genomic_DNA"/>
</dbReference>
<evidence type="ECO:0000313" key="6">
    <source>
        <dbReference type="Proteomes" id="UP000095657"/>
    </source>
</evidence>
<evidence type="ECO:0000313" key="8">
    <source>
        <dbReference type="Proteomes" id="UP000427825"/>
    </source>
</evidence>
<evidence type="ECO:0000313" key="4">
    <source>
        <dbReference type="EMBL" id="KAA5476719.1"/>
    </source>
</evidence>
<dbReference type="GO" id="GO:0003677">
    <property type="term" value="F:DNA binding"/>
    <property type="evidence" value="ECO:0007669"/>
    <property type="project" value="InterPro"/>
</dbReference>
<dbReference type="Proteomes" id="UP000427825">
    <property type="component" value="Unassembled WGS sequence"/>
</dbReference>
<dbReference type="EMBL" id="VVYJ01000006">
    <property type="protein sequence ID" value="KAA5476719.1"/>
    <property type="molecule type" value="Genomic_DNA"/>
</dbReference>
<dbReference type="InterPro" id="IPR010093">
    <property type="entry name" value="SinI_DNA-bd"/>
</dbReference>
<dbReference type="NCBIfam" id="TIGR01764">
    <property type="entry name" value="excise"/>
    <property type="match status" value="1"/>
</dbReference>
<protein>
    <submittedName>
        <fullName evidence="3">DNA binding domain-containing protein</fullName>
    </submittedName>
    <submittedName>
        <fullName evidence="4">Helix-turn-helix domain-containing protein</fullName>
    </submittedName>
</protein>
<gene>
    <name evidence="2" type="ORF">ERS852494_00823</name>
    <name evidence="3" type="ORF">ERS852558_03436</name>
    <name evidence="5" type="ORF">F2Y35_17900</name>
    <name evidence="4" type="ORF">F2Y39_12315</name>
</gene>
<name>A0A174WLJ6_9BACE</name>
<dbReference type="InterPro" id="IPR041657">
    <property type="entry name" value="HTH_17"/>
</dbReference>
<evidence type="ECO:0000259" key="1">
    <source>
        <dbReference type="Pfam" id="PF12728"/>
    </source>
</evidence>
<dbReference type="AlphaFoldDB" id="A0A174WLJ6"/>
<reference evidence="8 9" key="2">
    <citation type="journal article" date="2019" name="Nat. Med.">
        <title>A library of human gut bacterial isolates paired with longitudinal multiomics data enables mechanistic microbiome research.</title>
        <authorList>
            <person name="Poyet M."/>
            <person name="Groussin M."/>
            <person name="Gibbons S.M."/>
            <person name="Avila-Pacheco J."/>
            <person name="Jiang X."/>
            <person name="Kearney S.M."/>
            <person name="Perrotta A.R."/>
            <person name="Berdy B."/>
            <person name="Zhao S."/>
            <person name="Lieberman T.D."/>
            <person name="Swanson P.K."/>
            <person name="Smith M."/>
            <person name="Roesemann S."/>
            <person name="Alexander J.E."/>
            <person name="Rich S.A."/>
            <person name="Livny J."/>
            <person name="Vlamakis H."/>
            <person name="Clish C."/>
            <person name="Bullock K."/>
            <person name="Deik A."/>
            <person name="Scott J."/>
            <person name="Pierce K.A."/>
            <person name="Xavier R.J."/>
            <person name="Alm E.J."/>
        </authorList>
    </citation>
    <scope>NUCLEOTIDE SEQUENCE [LARGE SCALE GENOMIC DNA]</scope>
    <source>
        <strain evidence="5 9">BIOML-A21</strain>
        <strain evidence="4 8">BIOML-A25</strain>
    </source>
</reference>
<reference evidence="6 7" key="1">
    <citation type="submission" date="2015-09" db="EMBL/GenBank/DDBJ databases">
        <authorList>
            <consortium name="Pathogen Informatics"/>
        </authorList>
    </citation>
    <scope>NUCLEOTIDE SEQUENCE [LARGE SCALE GENOMIC DNA]</scope>
    <source>
        <strain evidence="2 6">2789STDY5834880</strain>
        <strain evidence="3 7">2789STDY5834946</strain>
    </source>
</reference>
<organism evidence="3 7">
    <name type="scientific">Bacteroides caccae</name>
    <dbReference type="NCBI Taxonomy" id="47678"/>
    <lineage>
        <taxon>Bacteria</taxon>
        <taxon>Pseudomonadati</taxon>
        <taxon>Bacteroidota</taxon>
        <taxon>Bacteroidia</taxon>
        <taxon>Bacteroidales</taxon>
        <taxon>Bacteroidaceae</taxon>
        <taxon>Bacteroides</taxon>
    </lineage>
</organism>
<dbReference type="Proteomes" id="UP000095657">
    <property type="component" value="Unassembled WGS sequence"/>
</dbReference>
<evidence type="ECO:0000313" key="2">
    <source>
        <dbReference type="EMBL" id="CUO82361.1"/>
    </source>
</evidence>
<evidence type="ECO:0000313" key="7">
    <source>
        <dbReference type="Proteomes" id="UP000095725"/>
    </source>
</evidence>
<feature type="domain" description="Helix-turn-helix" evidence="1">
    <location>
        <begin position="52"/>
        <end position="101"/>
    </location>
</feature>
<dbReference type="Proteomes" id="UP000095725">
    <property type="component" value="Unassembled WGS sequence"/>
</dbReference>
<proteinExistence type="predicted"/>
<accession>A0A174WLJ6</accession>
<dbReference type="Pfam" id="PF12728">
    <property type="entry name" value="HTH_17"/>
    <property type="match status" value="1"/>
</dbReference>
<dbReference type="EMBL" id="CZBL01000016">
    <property type="protein sequence ID" value="CUQ45438.1"/>
    <property type="molecule type" value="Genomic_DNA"/>
</dbReference>
<evidence type="ECO:0000313" key="9">
    <source>
        <dbReference type="Proteomes" id="UP000491168"/>
    </source>
</evidence>
<sequence>MDIKEPELASLLNIADRLKKVETALADILPLDQFIERIEKIETYISTSKEVLNLEEVCLLLNTSKSQIYRLTRLMAIPHYKPTGKSLYFNRKEVLEWIQSHPIGVNLENVKALENGTAPVKCIESRNENKI</sequence>
<dbReference type="RefSeq" id="WP_022042767.1">
    <property type="nucleotide sequence ID" value="NZ_CAXSYJ010000002.1"/>
</dbReference>
<evidence type="ECO:0000313" key="3">
    <source>
        <dbReference type="EMBL" id="CUQ45438.1"/>
    </source>
</evidence>
<dbReference type="EMBL" id="VVYF01000020">
    <property type="protein sequence ID" value="KAA5488337.1"/>
    <property type="molecule type" value="Genomic_DNA"/>
</dbReference>
<dbReference type="STRING" id="47678.ERS852494_00823"/>
<dbReference type="Proteomes" id="UP000491168">
    <property type="component" value="Unassembled WGS sequence"/>
</dbReference>